<name>A0AAV2NN80_9HYME</name>
<keyword evidence="2" id="KW-1185">Reference proteome</keyword>
<gene>
    <name evidence="1" type="ORF">LPLAT_LOCUS6840</name>
</gene>
<reference evidence="1" key="1">
    <citation type="submission" date="2024-04" db="EMBL/GenBank/DDBJ databases">
        <authorList>
            <consortium name="Molecular Ecology Group"/>
        </authorList>
    </citation>
    <scope>NUCLEOTIDE SEQUENCE</scope>
</reference>
<sequence>MRGLCSWTRECAACAVGHENARPVHLDMRKRDLCCWTRKCAVCAVGHKNARFVQLDTKMRGLCSGRDNVHAVH</sequence>
<evidence type="ECO:0000313" key="2">
    <source>
        <dbReference type="Proteomes" id="UP001497644"/>
    </source>
</evidence>
<protein>
    <submittedName>
        <fullName evidence="1">Uncharacterized protein</fullName>
    </submittedName>
</protein>
<organism evidence="1 2">
    <name type="scientific">Lasius platythorax</name>
    <dbReference type="NCBI Taxonomy" id="488582"/>
    <lineage>
        <taxon>Eukaryota</taxon>
        <taxon>Metazoa</taxon>
        <taxon>Ecdysozoa</taxon>
        <taxon>Arthropoda</taxon>
        <taxon>Hexapoda</taxon>
        <taxon>Insecta</taxon>
        <taxon>Pterygota</taxon>
        <taxon>Neoptera</taxon>
        <taxon>Endopterygota</taxon>
        <taxon>Hymenoptera</taxon>
        <taxon>Apocrita</taxon>
        <taxon>Aculeata</taxon>
        <taxon>Formicoidea</taxon>
        <taxon>Formicidae</taxon>
        <taxon>Formicinae</taxon>
        <taxon>Lasius</taxon>
        <taxon>Lasius</taxon>
    </lineage>
</organism>
<proteinExistence type="predicted"/>
<evidence type="ECO:0000313" key="1">
    <source>
        <dbReference type="EMBL" id="CAL1680892.1"/>
    </source>
</evidence>
<dbReference type="EMBL" id="OZ034825">
    <property type="protein sequence ID" value="CAL1680892.1"/>
    <property type="molecule type" value="Genomic_DNA"/>
</dbReference>
<dbReference type="Proteomes" id="UP001497644">
    <property type="component" value="Chromosome 2"/>
</dbReference>
<accession>A0AAV2NN80</accession>
<dbReference type="AlphaFoldDB" id="A0AAV2NN80"/>